<keyword evidence="4" id="KW-0520">NAD</keyword>
<keyword evidence="4" id="KW-0808">Transferase</keyword>
<dbReference type="InterPro" id="IPR051712">
    <property type="entry name" value="ARTD-AVP"/>
</dbReference>
<dbReference type="OrthoDB" id="438889at2759"/>
<dbReference type="PANTHER" id="PTHR45740">
    <property type="entry name" value="POLY [ADP-RIBOSE] POLYMERASE"/>
    <property type="match status" value="1"/>
</dbReference>
<protein>
    <recommendedName>
        <fullName evidence="4">Poly [ADP-ribose] polymerase</fullName>
        <shortName evidence="4">PARP</shortName>
        <ecNumber evidence="4">2.4.2.-</ecNumber>
    </recommendedName>
</protein>
<dbReference type="Pfam" id="PF00644">
    <property type="entry name" value="PARP"/>
    <property type="match status" value="1"/>
</dbReference>
<dbReference type="PROSITE" id="PS50918">
    <property type="entry name" value="WWE"/>
    <property type="match status" value="1"/>
</dbReference>
<dbReference type="InterPro" id="IPR004170">
    <property type="entry name" value="WWE_dom"/>
</dbReference>
<gene>
    <name evidence="7" type="ORF">BSAL_16700</name>
</gene>
<dbReference type="GO" id="GO:0003950">
    <property type="term" value="F:NAD+ poly-ADP-ribosyltransferase activity"/>
    <property type="evidence" value="ECO:0007669"/>
    <property type="project" value="UniProtKB-UniRule"/>
</dbReference>
<dbReference type="InterPro" id="IPR012317">
    <property type="entry name" value="Poly(ADP-ribose)pol_cat_dom"/>
</dbReference>
<dbReference type="EC" id="2.4.2.-" evidence="4"/>
<comment type="similarity">
    <text evidence="3">Belongs to the ARTD/PARP family.</text>
</comment>
<dbReference type="EMBL" id="CYKH01001667">
    <property type="protein sequence ID" value="CUG88670.1"/>
    <property type="molecule type" value="Genomic_DNA"/>
</dbReference>
<evidence type="ECO:0000256" key="1">
    <source>
        <dbReference type="ARBA" id="ARBA00004123"/>
    </source>
</evidence>
<feature type="domain" description="WWE" evidence="5">
    <location>
        <begin position="6"/>
        <end position="85"/>
    </location>
</feature>
<comment type="subcellular location">
    <subcellularLocation>
        <location evidence="1">Nucleus</location>
    </subcellularLocation>
</comment>
<evidence type="ECO:0000259" key="6">
    <source>
        <dbReference type="PROSITE" id="PS51059"/>
    </source>
</evidence>
<reference evidence="8" key="1">
    <citation type="submission" date="2015-09" db="EMBL/GenBank/DDBJ databases">
        <authorList>
            <consortium name="Pathogen Informatics"/>
        </authorList>
    </citation>
    <scope>NUCLEOTIDE SEQUENCE [LARGE SCALE GENOMIC DNA]</scope>
    <source>
        <strain evidence="8">Lake Konstanz</strain>
    </source>
</reference>
<sequence length="436" mass="48005">MAPKKKLRGEEEKKLPALTWQWFDGAGWTDFLDADAAILEKEQQAGNAQFTTSAMSFSISSSTAYDLVKGTQTNTATNVVRKIRRLTLGVWEYVDDHGMFVALYDDDNVLVERLWRELPHEGGQFNTKALSWNKGYNSQYTFVLGVNVDGTVNGTQKNEDSGNVRVIRRIPPPLKVAWDTKGYGISGMSVADVASTAVPPAAAPVAAAPETASSAPGVVAPAPLPPALVTAAVSLEVFAPPPTWQTQASPYQEFSVSEGTSEYINATTEFIKTLKNKVKIHSVTRIQNLPLWRFYALTRHRIALRNKGDAGERNLFHGARVRENMNAIMQFGFDMRVARDGSAGIGIYFAVNSSYSNAGYVLQNPDKSKEMFVCRVAIGSCVQGKHGMKRPPNKTGASKDEYHDSVHNGLNIMFIVFDNSQAYPEYLIKYTNLTGY</sequence>
<dbReference type="Proteomes" id="UP000051952">
    <property type="component" value="Unassembled WGS sequence"/>
</dbReference>
<dbReference type="PANTHER" id="PTHR45740:SF2">
    <property type="entry name" value="POLY [ADP-RIBOSE] POLYMERASE"/>
    <property type="match status" value="1"/>
</dbReference>
<dbReference type="InterPro" id="IPR037197">
    <property type="entry name" value="WWE_dom_sf"/>
</dbReference>
<feature type="domain" description="PARP catalytic" evidence="6">
    <location>
        <begin position="240"/>
        <end position="436"/>
    </location>
</feature>
<keyword evidence="4" id="KW-0328">Glycosyltransferase</keyword>
<evidence type="ECO:0000313" key="8">
    <source>
        <dbReference type="Proteomes" id="UP000051952"/>
    </source>
</evidence>
<evidence type="ECO:0000259" key="5">
    <source>
        <dbReference type="PROSITE" id="PS50918"/>
    </source>
</evidence>
<evidence type="ECO:0000256" key="3">
    <source>
        <dbReference type="ARBA" id="ARBA00024347"/>
    </source>
</evidence>
<name>A0A0S4JF48_BODSA</name>
<dbReference type="VEuPathDB" id="TriTrypDB:BSAL_16700"/>
<proteinExistence type="inferred from homology"/>
<dbReference type="GO" id="GO:0005634">
    <property type="term" value="C:nucleus"/>
    <property type="evidence" value="ECO:0007669"/>
    <property type="project" value="UniProtKB-SubCell"/>
</dbReference>
<dbReference type="SUPFAM" id="SSF56399">
    <property type="entry name" value="ADP-ribosylation"/>
    <property type="match status" value="1"/>
</dbReference>
<dbReference type="Gene3D" id="3.90.228.10">
    <property type="match status" value="1"/>
</dbReference>
<evidence type="ECO:0000256" key="2">
    <source>
        <dbReference type="ARBA" id="ARBA00023242"/>
    </source>
</evidence>
<dbReference type="GO" id="GO:1990404">
    <property type="term" value="F:NAD+-protein mono-ADP-ribosyltransferase activity"/>
    <property type="evidence" value="ECO:0007669"/>
    <property type="project" value="TreeGrafter"/>
</dbReference>
<dbReference type="PROSITE" id="PS51059">
    <property type="entry name" value="PARP_CATALYTIC"/>
    <property type="match status" value="1"/>
</dbReference>
<evidence type="ECO:0000313" key="7">
    <source>
        <dbReference type="EMBL" id="CUG88670.1"/>
    </source>
</evidence>
<keyword evidence="8" id="KW-1185">Reference proteome</keyword>
<accession>A0A0S4JF48</accession>
<dbReference type="SUPFAM" id="SSF117839">
    <property type="entry name" value="WWE domain"/>
    <property type="match status" value="1"/>
</dbReference>
<dbReference type="Gene3D" id="3.30.720.50">
    <property type="match status" value="1"/>
</dbReference>
<evidence type="ECO:0000256" key="4">
    <source>
        <dbReference type="RuleBase" id="RU362114"/>
    </source>
</evidence>
<dbReference type="AlphaFoldDB" id="A0A0S4JF48"/>
<dbReference type="Pfam" id="PF02825">
    <property type="entry name" value="WWE"/>
    <property type="match status" value="1"/>
</dbReference>
<keyword evidence="2" id="KW-0539">Nucleus</keyword>
<organism evidence="7 8">
    <name type="scientific">Bodo saltans</name>
    <name type="common">Flagellated protozoan</name>
    <dbReference type="NCBI Taxonomy" id="75058"/>
    <lineage>
        <taxon>Eukaryota</taxon>
        <taxon>Discoba</taxon>
        <taxon>Euglenozoa</taxon>
        <taxon>Kinetoplastea</taxon>
        <taxon>Metakinetoplastina</taxon>
        <taxon>Eubodonida</taxon>
        <taxon>Bodonidae</taxon>
        <taxon>Bodo</taxon>
    </lineage>
</organism>